<sequence>MASSGEEHIVMTPKKKTAKSTTLMMERKLIQAKTGGKVHIAGGSNAGIVVNKESAIDDSKINPPQLSLEFRVFLINVQTKRYTQEKRVIAYWFKETYPEEQRAFSAQEFFKTLVSPTDFPRDYVGFIKKIMKLMQHEYSMLAKIEVELTQEKEMDELPNRPVLDEERGSDVPKKEVTAEDILEIIEDSYPNSLTVDDMSRRFVVEKELVKRMVMELVSKQLVKAVGVGGPSVEGVDSSVGAYRRVHQDEDQVTVVKQMPRIVEKSLQPTIAIITSQYHEKMAVDAVLTNKQTFVRYATVGEANVYTLGDLGSHRVVTTKLPLIGNGKDALIATGSTTTRLLGTFQRVEHVFLVGVGGAVPHYTDFDKHVRKGDVVIATPVSSQDRSIYKHSDVIFCKNGDIKFETKSWCPPDLGIQDLAQGLAKKFEANPSEAPWLGYYRSAQQHLESEMGGDWTRPSAETDKLYMSVGGGDVIEVGHPPPKGQVEDPRVYGEPLLHFGSVASGKKISLDDQLRQEFAARFGTLCFDTELDAVVESIYGNRKDQYVLIRGITDYKDGTREREWQNYSSLMAAAVLRAIVEQMDGPPS</sequence>
<dbReference type="Gene3D" id="3.40.50.1580">
    <property type="entry name" value="Nucleoside phosphorylase domain"/>
    <property type="match status" value="1"/>
</dbReference>
<evidence type="ECO:0000313" key="2">
    <source>
        <dbReference type="EMBL" id="TRY69155.1"/>
    </source>
</evidence>
<reference evidence="2 3" key="1">
    <citation type="journal article" date="2018" name="Nat. Ecol. Evol.">
        <title>Genomic signatures of mitonuclear coevolution across populations of Tigriopus californicus.</title>
        <authorList>
            <person name="Barreto F.S."/>
            <person name="Watson E.T."/>
            <person name="Lima T.G."/>
            <person name="Willett C.S."/>
            <person name="Edmands S."/>
            <person name="Li W."/>
            <person name="Burton R.S."/>
        </authorList>
    </citation>
    <scope>NUCLEOTIDE SEQUENCE [LARGE SCALE GENOMIC DNA]</scope>
    <source>
        <strain evidence="2 3">San Diego</strain>
    </source>
</reference>
<protein>
    <recommendedName>
        <fullName evidence="1">Winged helix-turn-helix domain-containing protein</fullName>
    </recommendedName>
</protein>
<evidence type="ECO:0000313" key="3">
    <source>
        <dbReference type="Proteomes" id="UP000318571"/>
    </source>
</evidence>
<dbReference type="Proteomes" id="UP000318571">
    <property type="component" value="Chromosome 1"/>
</dbReference>
<evidence type="ECO:0000259" key="1">
    <source>
        <dbReference type="Pfam" id="PF22979"/>
    </source>
</evidence>
<dbReference type="Pfam" id="PF22979">
    <property type="entry name" value="HTH_69"/>
    <property type="match status" value="1"/>
</dbReference>
<accession>A0A553NUP9</accession>
<dbReference type="PANTHER" id="PTHR47705:SF1">
    <property type="entry name" value="PNP_UDP_1 DOMAIN-CONTAINING PROTEIN"/>
    <property type="match status" value="1"/>
</dbReference>
<dbReference type="InterPro" id="IPR055121">
    <property type="entry name" value="HTH_69"/>
</dbReference>
<feature type="domain" description="Winged helix-turn-helix" evidence="1">
    <location>
        <begin position="173"/>
        <end position="226"/>
    </location>
</feature>
<name>A0A553NUP9_TIGCA</name>
<dbReference type="EMBL" id="VCGU01000010">
    <property type="protein sequence ID" value="TRY69155.1"/>
    <property type="molecule type" value="Genomic_DNA"/>
</dbReference>
<dbReference type="InterPro" id="IPR035994">
    <property type="entry name" value="Nucleoside_phosphorylase_sf"/>
</dbReference>
<organism evidence="2 3">
    <name type="scientific">Tigriopus californicus</name>
    <name type="common">Marine copepod</name>
    <dbReference type="NCBI Taxonomy" id="6832"/>
    <lineage>
        <taxon>Eukaryota</taxon>
        <taxon>Metazoa</taxon>
        <taxon>Ecdysozoa</taxon>
        <taxon>Arthropoda</taxon>
        <taxon>Crustacea</taxon>
        <taxon>Multicrustacea</taxon>
        <taxon>Hexanauplia</taxon>
        <taxon>Copepoda</taxon>
        <taxon>Harpacticoida</taxon>
        <taxon>Harpacticidae</taxon>
        <taxon>Tigriopus</taxon>
    </lineage>
</organism>
<dbReference type="OMA" id="HTQESRT"/>
<keyword evidence="3" id="KW-1185">Reference proteome</keyword>
<dbReference type="AlphaFoldDB" id="A0A553NUP9"/>
<dbReference type="PANTHER" id="PTHR47705">
    <property type="entry name" value="AGAP000321-PA"/>
    <property type="match status" value="1"/>
</dbReference>
<proteinExistence type="predicted"/>
<comment type="caution">
    <text evidence="2">The sequence shown here is derived from an EMBL/GenBank/DDBJ whole genome shotgun (WGS) entry which is preliminary data.</text>
</comment>
<dbReference type="GO" id="GO:0003824">
    <property type="term" value="F:catalytic activity"/>
    <property type="evidence" value="ECO:0007669"/>
    <property type="project" value="InterPro"/>
</dbReference>
<dbReference type="STRING" id="6832.A0A553NUP9"/>
<gene>
    <name evidence="2" type="ORF">TCAL_02185</name>
</gene>
<dbReference type="GO" id="GO:0009116">
    <property type="term" value="P:nucleoside metabolic process"/>
    <property type="evidence" value="ECO:0007669"/>
    <property type="project" value="InterPro"/>
</dbReference>
<dbReference type="SUPFAM" id="SSF53167">
    <property type="entry name" value="Purine and uridine phosphorylases"/>
    <property type="match status" value="1"/>
</dbReference>